<gene>
    <name evidence="1" type="ORF">GcC1_120026</name>
</gene>
<feature type="non-terminal residue" evidence="1">
    <location>
        <position position="96"/>
    </location>
</feature>
<comment type="caution">
    <text evidence="1">The sequence shown here is derived from an EMBL/GenBank/DDBJ whole genome shotgun (WGS) entry which is preliminary data.</text>
</comment>
<accession>A0A420I764</accession>
<proteinExistence type="predicted"/>
<evidence type="ECO:0000313" key="2">
    <source>
        <dbReference type="Proteomes" id="UP000285405"/>
    </source>
</evidence>
<feature type="non-terminal residue" evidence="1">
    <location>
        <position position="1"/>
    </location>
</feature>
<dbReference type="AlphaFoldDB" id="A0A420I764"/>
<organism evidence="1 2">
    <name type="scientific">Golovinomyces cichoracearum</name>
    <dbReference type="NCBI Taxonomy" id="62708"/>
    <lineage>
        <taxon>Eukaryota</taxon>
        <taxon>Fungi</taxon>
        <taxon>Dikarya</taxon>
        <taxon>Ascomycota</taxon>
        <taxon>Pezizomycotina</taxon>
        <taxon>Leotiomycetes</taxon>
        <taxon>Erysiphales</taxon>
        <taxon>Erysiphaceae</taxon>
        <taxon>Golovinomyces</taxon>
    </lineage>
</organism>
<reference evidence="1 2" key="1">
    <citation type="journal article" date="2018" name="BMC Genomics">
        <title>Comparative genome analyses reveal sequence features reflecting distinct modes of host-adaptation between dicot and monocot powdery mildew.</title>
        <authorList>
            <person name="Wu Y."/>
            <person name="Ma X."/>
            <person name="Pan Z."/>
            <person name="Kale S.D."/>
            <person name="Song Y."/>
            <person name="King H."/>
            <person name="Zhang Q."/>
            <person name="Presley C."/>
            <person name="Deng X."/>
            <person name="Wei C.I."/>
            <person name="Xiao S."/>
        </authorList>
    </citation>
    <scope>NUCLEOTIDE SEQUENCE [LARGE SCALE GENOMIC DNA]</scope>
    <source>
        <strain evidence="1">UCSC1</strain>
    </source>
</reference>
<name>A0A420I764_9PEZI</name>
<sequence length="96" mass="10957">HSTSSRAEGAHAKVKAYLEVSTAHLFTVFERLKDSHQSDITEISARIGQQQQKIGRRVRGRIFEKVKLNISYKALHMIADLIDVINKKEIQHVAYT</sequence>
<dbReference type="Proteomes" id="UP000285405">
    <property type="component" value="Unassembled WGS sequence"/>
</dbReference>
<dbReference type="EMBL" id="MCBR01012035">
    <property type="protein sequence ID" value="RKF65484.1"/>
    <property type="molecule type" value="Genomic_DNA"/>
</dbReference>
<evidence type="ECO:0000313" key="1">
    <source>
        <dbReference type="EMBL" id="RKF65484.1"/>
    </source>
</evidence>
<protein>
    <submittedName>
        <fullName evidence="1">Uncharacterized protein</fullName>
    </submittedName>
</protein>